<feature type="region of interest" description="Disordered" evidence="1">
    <location>
        <begin position="275"/>
        <end position="299"/>
    </location>
</feature>
<protein>
    <recommendedName>
        <fullName evidence="3">CRISPR-associated protein, Cse1 family</fullName>
    </recommendedName>
</protein>
<sequence>MNVLTDEVFKAATSEGSARLSLPGLLESLGQDRAASLGGIQRHQVDIFHIFLCYLAGSVLARASRDSPTQTAAFWREGLRSLVDKDDDCAWELVVEDPTKSAFMQPPVSKQRVFETDYKHKSDTLDALDVLQTAKNHDIKTARAHWGDEEAWVFALISHQNSSGFLGQGNYGIARMNGGFGSRVCVGWQENRRPGRRFQRDVRILMAHRKNLLKEPYPYIDRGLTCLWTEPWDGVESLPLSKLDPFFIEVARRVRLLDRNGPSVFSATSKTSRVSAKDSKGNIGDPWTPVKESDSSALTPSASGFTPELLRNLIFRDNYLLSPIQTPASDEGAGWFCASVLVRGQGTTDGFHEAAIRIPARARAFLFGGGKPIDQLAEWSKLGLDMAGDIRNRCLRPSLYSLMEGGPDKVDFGKREITAWVDSQARLFSRAWQPRYFKWLWSTLDAEDTVAALRPWLLELKHLSQALLEKAFRICPARSGRGYRAISRANAVFFGGLNKNFADYMEERK</sequence>
<dbReference type="EMBL" id="UPXX01000029">
    <property type="protein sequence ID" value="VBB44903.1"/>
    <property type="molecule type" value="Genomic_DNA"/>
</dbReference>
<organism evidence="2">
    <name type="scientific">Uncultured Desulfatiglans sp</name>
    <dbReference type="NCBI Taxonomy" id="1748965"/>
    <lineage>
        <taxon>Bacteria</taxon>
        <taxon>Pseudomonadati</taxon>
        <taxon>Thermodesulfobacteriota</taxon>
        <taxon>Desulfobacteria</taxon>
        <taxon>Desulfatiglandales</taxon>
        <taxon>Desulfatiglandaceae</taxon>
        <taxon>Desulfatiglans</taxon>
        <taxon>environmental samples</taxon>
    </lineage>
</organism>
<evidence type="ECO:0000256" key="1">
    <source>
        <dbReference type="SAM" id="MobiDB-lite"/>
    </source>
</evidence>
<dbReference type="AlphaFoldDB" id="A0A653AAA4"/>
<dbReference type="NCBIfam" id="TIGR02547">
    <property type="entry name" value="casA_cse1"/>
    <property type="match status" value="1"/>
</dbReference>
<accession>A0A653AAA4</accession>
<name>A0A653AAA4_UNCDX</name>
<proteinExistence type="predicted"/>
<evidence type="ECO:0000313" key="2">
    <source>
        <dbReference type="EMBL" id="VBB44903.1"/>
    </source>
</evidence>
<gene>
    <name evidence="2" type="ORF">TRIP_B350074</name>
</gene>
<dbReference type="InterPro" id="IPR013381">
    <property type="entry name" value="CRISPR-assoc_prot_Cse1"/>
</dbReference>
<evidence type="ECO:0008006" key="3">
    <source>
        <dbReference type="Google" id="ProtNLM"/>
    </source>
</evidence>
<reference evidence="2" key="1">
    <citation type="submission" date="2018-07" db="EMBL/GenBank/DDBJ databases">
        <authorList>
            <consortium name="Genoscope - CEA"/>
            <person name="William W."/>
        </authorList>
    </citation>
    <scope>NUCLEOTIDE SEQUENCE</scope>
    <source>
        <strain evidence="2">IK1</strain>
    </source>
</reference>